<dbReference type="FunFam" id="3.10.20.370:FF:000001">
    <property type="entry name" value="Retrovirus-related Pol polyprotein from transposon 17.6-like protein"/>
    <property type="match status" value="1"/>
</dbReference>
<evidence type="ECO:0000256" key="5">
    <source>
        <dbReference type="ARBA" id="ARBA00022759"/>
    </source>
</evidence>
<dbReference type="SUPFAM" id="SSF50630">
    <property type="entry name" value="Acid proteases"/>
    <property type="match status" value="1"/>
</dbReference>
<dbReference type="PANTHER" id="PTHR37984:SF8">
    <property type="entry name" value="CCHC-TYPE DOMAIN-CONTAINING PROTEIN"/>
    <property type="match status" value="1"/>
</dbReference>
<keyword evidence="4" id="KW-0540">Nuclease</keyword>
<keyword evidence="2" id="KW-0808">Transferase</keyword>
<protein>
    <recommendedName>
        <fullName evidence="1">RNA-directed DNA polymerase</fullName>
        <ecNumber evidence="1">2.7.7.49</ecNumber>
    </recommendedName>
</protein>
<evidence type="ECO:0000259" key="9">
    <source>
        <dbReference type="PROSITE" id="PS50878"/>
    </source>
</evidence>
<evidence type="ECO:0000256" key="8">
    <source>
        <dbReference type="SAM" id="MobiDB-lite"/>
    </source>
</evidence>
<dbReference type="PANTHER" id="PTHR37984">
    <property type="entry name" value="PROTEIN CBG26694"/>
    <property type="match status" value="1"/>
</dbReference>
<dbReference type="InterPro" id="IPR043128">
    <property type="entry name" value="Rev_trsase/Diguanyl_cyclase"/>
</dbReference>
<reference evidence="10" key="1">
    <citation type="submission" date="2018-04" db="EMBL/GenBank/DDBJ databases">
        <title>Transcriptome of Schizaphis graminum biotype I.</title>
        <authorList>
            <person name="Scully E.D."/>
            <person name="Geib S.M."/>
            <person name="Palmer N.A."/>
            <person name="Koch K."/>
            <person name="Bradshaw J."/>
            <person name="Heng-Moss T."/>
            <person name="Sarath G."/>
        </authorList>
    </citation>
    <scope>NUCLEOTIDE SEQUENCE</scope>
</reference>
<dbReference type="InterPro" id="IPR021109">
    <property type="entry name" value="Peptidase_aspartic_dom_sf"/>
</dbReference>
<accession>A0A2S2N8I3</accession>
<dbReference type="FunFam" id="3.10.10.10:FF:000003">
    <property type="entry name" value="Retrovirus-related Pol polyprotein from transposon 297-like Protein"/>
    <property type="match status" value="1"/>
</dbReference>
<dbReference type="InterPro" id="IPR041373">
    <property type="entry name" value="RT_RNaseH"/>
</dbReference>
<keyword evidence="6" id="KW-0378">Hydrolase</keyword>
<evidence type="ECO:0000256" key="1">
    <source>
        <dbReference type="ARBA" id="ARBA00012493"/>
    </source>
</evidence>
<dbReference type="CDD" id="cd01647">
    <property type="entry name" value="RT_LTR"/>
    <property type="match status" value="1"/>
</dbReference>
<evidence type="ECO:0000256" key="6">
    <source>
        <dbReference type="ARBA" id="ARBA00022801"/>
    </source>
</evidence>
<dbReference type="Gene3D" id="2.40.70.10">
    <property type="entry name" value="Acid Proteases"/>
    <property type="match status" value="1"/>
</dbReference>
<dbReference type="CDD" id="cd09274">
    <property type="entry name" value="RNase_HI_RT_Ty3"/>
    <property type="match status" value="1"/>
</dbReference>
<keyword evidence="5" id="KW-0255">Endonuclease</keyword>
<feature type="region of interest" description="Disordered" evidence="8">
    <location>
        <begin position="242"/>
        <end position="272"/>
    </location>
</feature>
<dbReference type="SUPFAM" id="SSF56672">
    <property type="entry name" value="DNA/RNA polymerases"/>
    <property type="match status" value="1"/>
</dbReference>
<gene>
    <name evidence="10" type="primary">pol_140</name>
    <name evidence="10" type="ORF">g.117443</name>
</gene>
<sequence length="990" mass="113779">MGRKKKDQADKSGSQHDESINEPHQTTCANVQMSTNTNTMSSGLVGNLSQLSLDGNLCQNWSDWLQEFNIYLIASGYDSQPEIRKISIFLHFIGKAALKIYNSFNVNIKELTLDNLIFRFNEYFIPRKNVTVERHKFFTRYQLPDECINEYIADLTNKSMSCEFESLRESLIKDMLICGLNTNSLNIKQCLLKEDDLTLEKALKIASSMTLSQQRIKQLNGMDESKEAVKEVLAVQSKEKFNSRGRHQGSYGHKNHQSSQSSKIKKEDSKKTYGNGNNFSPICSRCGQSHKFSCPAKGIKCHKCNLFNHFAKFCKTKMVNQVTLIENNSNNDDLFFIGSITDNNKNDVWQVFLKINNRDVNCQLDTGAQANIMSIEIFNKMNLGFSSIEKQANVKLMAFNSNKISTLGKSTIKCFYKQKYYLIEFFIVDFSCNTILGLETCNNLNLISRINVINNSKEISILDEYEDLFEGLGCLPITYHIHLDTNIQPKIDPPRRVPFKIYDKLESELKDMVNMKVIEKVNAPTSWVNSIVIVMKKNNKLRICLDPRNLNKAIKRSHYPLPSFENVKSRLNGSCYFSTLDASSGFWMVPLDEESANLCTFNTPFGRYKFIRLPYGLNCASEVFHRVMTEHFSDIDDLIIYAKNKEQHDLILKKVFERARQINIKFNKIKCHIGVQEVKFLGHIFNKNGVKPDNEKVKAIIDLPTPKCVKDLQRFLGMINYLGAYIPNLASESSILRDLLKKNSLWHWDENYEKAFCHLKNLISTFPVLNYFDCSKPITLSVDASQNAVGAVLLQDNKPCAYASKSLTESQQNFAQIEKELYAIMFGCTKFHQYLYGQTITVQTDHKPLITLFTKPLHSVPVRLQRMMLKLQSYDLKVKFVPGKLLIIADTLSRAALRITEVDEIENDIILHVQNLIQNIAISKNKLDLIKKETQSDLVCKKLNEVIQNGWPENKNLIEDIIKPYWTFKEDFCIIDNLIFKNKSLLYLKI</sequence>
<dbReference type="EMBL" id="GGMR01000868">
    <property type="protein sequence ID" value="MBY13487.1"/>
    <property type="molecule type" value="Transcribed_RNA"/>
</dbReference>
<dbReference type="GO" id="GO:0003964">
    <property type="term" value="F:RNA-directed DNA polymerase activity"/>
    <property type="evidence" value="ECO:0007669"/>
    <property type="project" value="UniProtKB-KW"/>
</dbReference>
<evidence type="ECO:0000313" key="10">
    <source>
        <dbReference type="EMBL" id="MBY13487.1"/>
    </source>
</evidence>
<name>A0A2S2N8I3_SCHGA</name>
<dbReference type="FunFam" id="3.30.70.270:FF:000026">
    <property type="entry name" value="Transposon Ty3-G Gag-Pol polyprotein"/>
    <property type="match status" value="1"/>
</dbReference>
<dbReference type="Gene3D" id="3.30.70.270">
    <property type="match status" value="2"/>
</dbReference>
<dbReference type="GO" id="GO:0016787">
    <property type="term" value="F:hydrolase activity"/>
    <property type="evidence" value="ECO:0007669"/>
    <property type="project" value="UniProtKB-KW"/>
</dbReference>
<dbReference type="GO" id="GO:0004519">
    <property type="term" value="F:endonuclease activity"/>
    <property type="evidence" value="ECO:0007669"/>
    <property type="project" value="UniProtKB-KW"/>
</dbReference>
<dbReference type="AlphaFoldDB" id="A0A2S2N8I3"/>
<evidence type="ECO:0000256" key="3">
    <source>
        <dbReference type="ARBA" id="ARBA00022695"/>
    </source>
</evidence>
<proteinExistence type="predicted"/>
<feature type="domain" description="Reverse transcriptase" evidence="9">
    <location>
        <begin position="515"/>
        <end position="720"/>
    </location>
</feature>
<evidence type="ECO:0000256" key="4">
    <source>
        <dbReference type="ARBA" id="ARBA00022722"/>
    </source>
</evidence>
<keyword evidence="7" id="KW-0695">RNA-directed DNA polymerase</keyword>
<dbReference type="InterPro" id="IPR043502">
    <property type="entry name" value="DNA/RNA_pol_sf"/>
</dbReference>
<keyword evidence="3" id="KW-0548">Nucleotidyltransferase</keyword>
<feature type="region of interest" description="Disordered" evidence="8">
    <location>
        <begin position="1"/>
        <end position="25"/>
    </location>
</feature>
<dbReference type="PROSITE" id="PS50878">
    <property type="entry name" value="RT_POL"/>
    <property type="match status" value="1"/>
</dbReference>
<dbReference type="InterPro" id="IPR050951">
    <property type="entry name" value="Retrovirus_Pol_polyprotein"/>
</dbReference>
<dbReference type="Pfam" id="PF17917">
    <property type="entry name" value="RT_RNaseH"/>
    <property type="match status" value="1"/>
</dbReference>
<feature type="compositionally biased region" description="Basic and acidic residues" evidence="8">
    <location>
        <begin position="7"/>
        <end position="21"/>
    </location>
</feature>
<evidence type="ECO:0000256" key="7">
    <source>
        <dbReference type="ARBA" id="ARBA00022918"/>
    </source>
</evidence>
<dbReference type="Pfam" id="PF00078">
    <property type="entry name" value="RVT_1"/>
    <property type="match status" value="1"/>
</dbReference>
<evidence type="ECO:0000256" key="2">
    <source>
        <dbReference type="ARBA" id="ARBA00022679"/>
    </source>
</evidence>
<organism evidence="10">
    <name type="scientific">Schizaphis graminum</name>
    <name type="common">Green bug aphid</name>
    <dbReference type="NCBI Taxonomy" id="13262"/>
    <lineage>
        <taxon>Eukaryota</taxon>
        <taxon>Metazoa</taxon>
        <taxon>Ecdysozoa</taxon>
        <taxon>Arthropoda</taxon>
        <taxon>Hexapoda</taxon>
        <taxon>Insecta</taxon>
        <taxon>Pterygota</taxon>
        <taxon>Neoptera</taxon>
        <taxon>Paraneoptera</taxon>
        <taxon>Hemiptera</taxon>
        <taxon>Sternorrhyncha</taxon>
        <taxon>Aphidomorpha</taxon>
        <taxon>Aphidoidea</taxon>
        <taxon>Aphididae</taxon>
        <taxon>Aphidini</taxon>
        <taxon>Schizaphis</taxon>
    </lineage>
</organism>
<dbReference type="InterPro" id="IPR000477">
    <property type="entry name" value="RT_dom"/>
</dbReference>
<dbReference type="Gene3D" id="3.10.10.10">
    <property type="entry name" value="HIV Type 1 Reverse Transcriptase, subunit A, domain 1"/>
    <property type="match status" value="1"/>
</dbReference>
<dbReference type="EC" id="2.7.7.49" evidence="1"/>
<dbReference type="CDD" id="cd05481">
    <property type="entry name" value="retropepsin_like_LTR_1"/>
    <property type="match status" value="1"/>
</dbReference>